<evidence type="ECO:0000256" key="1">
    <source>
        <dbReference type="ARBA" id="ARBA00022670"/>
    </source>
</evidence>
<evidence type="ECO:0000256" key="7">
    <source>
        <dbReference type="ARBA" id="ARBA00022801"/>
    </source>
</evidence>
<dbReference type="PROSITE" id="PS50158">
    <property type="entry name" value="ZF_CCHC"/>
    <property type="match status" value="1"/>
</dbReference>
<evidence type="ECO:0000256" key="8">
    <source>
        <dbReference type="ARBA" id="ARBA00022918"/>
    </source>
</evidence>
<keyword evidence="11" id="KW-0862">Zinc</keyword>
<reference evidence="16 17" key="1">
    <citation type="journal article" date="2014" name="Genome Biol. Evol.">
        <title>The genome of the myxosporean Thelohanellus kitauei shows adaptations to nutrient acquisition within its fish host.</title>
        <authorList>
            <person name="Yang Y."/>
            <person name="Xiong J."/>
            <person name="Zhou Z."/>
            <person name="Huo F."/>
            <person name="Miao W."/>
            <person name="Ran C."/>
            <person name="Liu Y."/>
            <person name="Zhang J."/>
            <person name="Feng J."/>
            <person name="Wang M."/>
            <person name="Wang M."/>
            <person name="Wang L."/>
            <person name="Yao B."/>
        </authorList>
    </citation>
    <scope>NUCLEOTIDE SEQUENCE [LARGE SCALE GENOMIC DNA]</scope>
    <source>
        <strain evidence="16">Wuqing</strain>
    </source>
</reference>
<evidence type="ECO:0000256" key="10">
    <source>
        <dbReference type="ARBA" id="ARBA00023268"/>
    </source>
</evidence>
<keyword evidence="9" id="KW-0238">DNA-binding</keyword>
<evidence type="ECO:0000256" key="12">
    <source>
        <dbReference type="SAM" id="MobiDB-lite"/>
    </source>
</evidence>
<dbReference type="InterPro" id="IPR001584">
    <property type="entry name" value="Integrase_cat-core"/>
</dbReference>
<dbReference type="PANTHER" id="PTHR37984">
    <property type="entry name" value="PROTEIN CBG26694"/>
    <property type="match status" value="1"/>
</dbReference>
<keyword evidence="4" id="KW-0540">Nuclease</keyword>
<keyword evidence="11" id="KW-0479">Metal-binding</keyword>
<feature type="domain" description="Integrase catalytic" evidence="15">
    <location>
        <begin position="1033"/>
        <end position="1191"/>
    </location>
</feature>
<dbReference type="Gene3D" id="2.40.70.10">
    <property type="entry name" value="Acid Proteases"/>
    <property type="match status" value="1"/>
</dbReference>
<dbReference type="FunFam" id="3.10.10.10:FF:000007">
    <property type="entry name" value="Retrovirus-related Pol polyprotein from transposon 17.6-like Protein"/>
    <property type="match status" value="1"/>
</dbReference>
<feature type="domain" description="CCHC-type" evidence="13">
    <location>
        <begin position="240"/>
        <end position="254"/>
    </location>
</feature>
<keyword evidence="17" id="KW-1185">Reference proteome</keyword>
<dbReference type="InterPro" id="IPR050951">
    <property type="entry name" value="Retrovirus_Pol_polyprotein"/>
</dbReference>
<comment type="caution">
    <text evidence="16">The sequence shown here is derived from an EMBL/GenBank/DDBJ whole genome shotgun (WGS) entry which is preliminary data.</text>
</comment>
<evidence type="ECO:0000313" key="16">
    <source>
        <dbReference type="EMBL" id="KII65330.1"/>
    </source>
</evidence>
<keyword evidence="5" id="KW-0064">Aspartyl protease</keyword>
<evidence type="ECO:0000256" key="5">
    <source>
        <dbReference type="ARBA" id="ARBA00022750"/>
    </source>
</evidence>
<keyword evidence="2" id="KW-0808">Transferase</keyword>
<dbReference type="GO" id="GO:0015074">
    <property type="term" value="P:DNA integration"/>
    <property type="evidence" value="ECO:0007669"/>
    <property type="project" value="InterPro"/>
</dbReference>
<gene>
    <name evidence="16" type="ORF">RF11_02750</name>
</gene>
<keyword evidence="11" id="KW-0863">Zinc-finger</keyword>
<dbReference type="PANTHER" id="PTHR37984:SF5">
    <property type="entry name" value="PROTEIN NYNRIN-LIKE"/>
    <property type="match status" value="1"/>
</dbReference>
<dbReference type="Proteomes" id="UP000031668">
    <property type="component" value="Unassembled WGS sequence"/>
</dbReference>
<dbReference type="InterPro" id="IPR036397">
    <property type="entry name" value="RNaseH_sf"/>
</dbReference>
<dbReference type="OrthoDB" id="10051637at2759"/>
<dbReference type="Pfam" id="PF17921">
    <property type="entry name" value="Integrase_H2C2"/>
    <property type="match status" value="1"/>
</dbReference>
<evidence type="ECO:0000259" key="15">
    <source>
        <dbReference type="PROSITE" id="PS50994"/>
    </source>
</evidence>
<dbReference type="InterPro" id="IPR043128">
    <property type="entry name" value="Rev_trsase/Diguanyl_cyclase"/>
</dbReference>
<dbReference type="Pfam" id="PF00078">
    <property type="entry name" value="RVT_1"/>
    <property type="match status" value="1"/>
</dbReference>
<evidence type="ECO:0000313" key="17">
    <source>
        <dbReference type="Proteomes" id="UP000031668"/>
    </source>
</evidence>
<dbReference type="FunFam" id="1.10.340.70:FF:000001">
    <property type="entry name" value="Retrovirus-related Pol polyprotein from transposon gypsy-like Protein"/>
    <property type="match status" value="1"/>
</dbReference>
<dbReference type="PROSITE" id="PS50994">
    <property type="entry name" value="INTEGRASE"/>
    <property type="match status" value="1"/>
</dbReference>
<dbReference type="InterPro" id="IPR001878">
    <property type="entry name" value="Znf_CCHC"/>
</dbReference>
<evidence type="ECO:0000256" key="3">
    <source>
        <dbReference type="ARBA" id="ARBA00022695"/>
    </source>
</evidence>
<keyword evidence="10" id="KW-0511">Multifunctional enzyme</keyword>
<dbReference type="InterPro" id="IPR043502">
    <property type="entry name" value="DNA/RNA_pol_sf"/>
</dbReference>
<dbReference type="CDD" id="cd00303">
    <property type="entry name" value="retropepsin_like"/>
    <property type="match status" value="1"/>
</dbReference>
<keyword evidence="1" id="KW-0645">Protease</keyword>
<dbReference type="FunFam" id="3.30.420.10:FF:000032">
    <property type="entry name" value="Retrovirus-related Pol polyprotein from transposon 297-like Protein"/>
    <property type="match status" value="1"/>
</dbReference>
<feature type="region of interest" description="Disordered" evidence="12">
    <location>
        <begin position="1323"/>
        <end position="1385"/>
    </location>
</feature>
<keyword evidence="3" id="KW-0548">Nucleotidyltransferase</keyword>
<dbReference type="SUPFAM" id="SSF53098">
    <property type="entry name" value="Ribonuclease H-like"/>
    <property type="match status" value="1"/>
</dbReference>
<dbReference type="Pfam" id="PF17919">
    <property type="entry name" value="RT_RNaseH_2"/>
    <property type="match status" value="1"/>
</dbReference>
<dbReference type="Gene3D" id="3.30.420.10">
    <property type="entry name" value="Ribonuclease H-like superfamily/Ribonuclease H"/>
    <property type="match status" value="1"/>
</dbReference>
<evidence type="ECO:0000256" key="4">
    <source>
        <dbReference type="ARBA" id="ARBA00022722"/>
    </source>
</evidence>
<evidence type="ECO:0000256" key="11">
    <source>
        <dbReference type="PROSITE-ProRule" id="PRU00047"/>
    </source>
</evidence>
<keyword evidence="7" id="KW-0378">Hydrolase</keyword>
<dbReference type="GO" id="GO:0006508">
    <property type="term" value="P:proteolysis"/>
    <property type="evidence" value="ECO:0007669"/>
    <property type="project" value="UniProtKB-KW"/>
</dbReference>
<accession>A0A0C2MLT7</accession>
<dbReference type="InterPro" id="IPR036875">
    <property type="entry name" value="Znf_CCHC_sf"/>
</dbReference>
<dbReference type="CDD" id="cd01647">
    <property type="entry name" value="RT_LTR"/>
    <property type="match status" value="1"/>
</dbReference>
<keyword evidence="8" id="KW-0695">RNA-directed DNA polymerase</keyword>
<dbReference type="OMA" id="TRYPAHK"/>
<proteinExistence type="predicted"/>
<feature type="domain" description="Reverse transcriptase" evidence="14">
    <location>
        <begin position="481"/>
        <end position="660"/>
    </location>
</feature>
<dbReference type="FunFam" id="3.10.20.370:FF:000001">
    <property type="entry name" value="Retrovirus-related Pol polyprotein from transposon 17.6-like protein"/>
    <property type="match status" value="1"/>
</dbReference>
<dbReference type="Gene3D" id="1.10.340.70">
    <property type="match status" value="1"/>
</dbReference>
<name>A0A0C2MLT7_THEKT</name>
<sequence length="1385" mass="160021">MDKEPLEQEPTIGGWDRIAMGYVKIPTLTRNQDIDAWLRRFKMVMEDRKVPIERWTFNFLMCLDQDLFKISGLLGVNEKTDWNAASALLKNHLARQPSSILVQKELNERVQLNNESITSFWEAVVGLSLLAYPELESVPREKIARNRFIEGLQSAYVKRSLISFSADKNIADLLTQALELEAAERSTPESVKIDGEVFAIKRASSNRPDNFDMSLLRKIVQEEMNKKVETKRYNTNNQQRCYNCGRLGHIARYCYYRRYIMSYFVKSAVSTEDHPSRSLNTLSMLVDSGASISVIDVSLLKELDFDKLTRTSHKITNVSGQLMPCFGYIDLVLTFNKRGFPHKFLVCRNLEIKCIIGSDFLDRYGCIISFIDNTLQVGDCCVKLDKSCRMSIDYLSLPLKSDHLSPTEIVLSHVPESQKSAFIGLLKKYSSLLSADKNHVGCTNAVMHKINTGGAEPFKQRLRKFPIKHIEQLREIVDNLLKDGIIERTESPWASNVVLVKKKDSTWRLCVDYRQLNSLTLKNSYPLPRVDDVLESLAGAKYFSKFDLLSGYHQVQVAYEDRQKTAFITPFGLFQFTRMPFGLCNAPSTFQALMDRILKEAIGRYCMVYLDDIIIYSKSLQDHINHIERIFSMLKKANITINYKKSRILVENFNFLGHVISQAGITTDPDKCKAVQDWSVPTSRNQLQQFLGLASYYRKFVNNFARICLPLYELLKKEVRYKWTNKCQEAFDYLKEALTSPPILAYPDVSKRFLLDTDASGDTIGAVLSQESNEGERVIAYASRNLSKTERNYSITKKELLALVWATKHFKAYLYGQRFMIRTDHKCLQNLRSFKEVEGQMARWLEHLSLFDYEVHYRKGSSHGNVDALSRKPFSINAIELGELEINTLNRSTILQEQNSDDVLKEVKTWISSNFAQPIASRSNQILNHYWDIRNQLVVYGDILYRAMHTSENSIRLRVIVPNSLIPKILTVFHDDQIHAGHLSYDKSFQKIAKRFYWYHMKNDLINYCKSCVKCSEINNAHTKPKAPLQSDISCRPFERIAMDCLGPLPITSRGNRYIVVVSDYFTKWTEAFPVRTIESRTIAHLLIDNFVCRFGVPEFLHTDQGTNFESKLLYEICQLLGIKKTRTTPYNPSSDGMVERFNKTIVSMISKYVDQYPDWDNYLQKLMFTCRPSSHKSTKYSPYEAVFGREPRLPIDLIIKPFQLKNGIYEDTATKLSNRIKKIHEKMNDNLKQNHTNVENYFNRFSKNNEIRVGQNVMIKNFNQKGKFDKKWLGPFKVTRVLGPVTFEISDGFKSIVTHHNSLKPYIERYSYLKFPYQATQQCEDPNTESDLPAQPAPDRRYPARTRTYQPWYLEAVQTDDESPSEGGGSVSDGDWDPRRDRLT</sequence>
<dbReference type="SUPFAM" id="SSF56672">
    <property type="entry name" value="DNA/RNA polymerases"/>
    <property type="match status" value="1"/>
</dbReference>
<dbReference type="SUPFAM" id="SSF50630">
    <property type="entry name" value="Acid proteases"/>
    <property type="match status" value="1"/>
</dbReference>
<dbReference type="EMBL" id="JWZT01003910">
    <property type="protein sequence ID" value="KII65330.1"/>
    <property type="molecule type" value="Genomic_DNA"/>
</dbReference>
<evidence type="ECO:0000259" key="14">
    <source>
        <dbReference type="PROSITE" id="PS50878"/>
    </source>
</evidence>
<dbReference type="FunFam" id="3.30.70.270:FF:000020">
    <property type="entry name" value="Transposon Tf2-6 polyprotein-like Protein"/>
    <property type="match status" value="1"/>
</dbReference>
<evidence type="ECO:0000256" key="2">
    <source>
        <dbReference type="ARBA" id="ARBA00022679"/>
    </source>
</evidence>
<dbReference type="Gene3D" id="3.10.10.10">
    <property type="entry name" value="HIV Type 1 Reverse Transcriptase, subunit A, domain 1"/>
    <property type="match status" value="1"/>
</dbReference>
<organism evidence="16 17">
    <name type="scientific">Thelohanellus kitauei</name>
    <name type="common">Myxosporean</name>
    <dbReference type="NCBI Taxonomy" id="669202"/>
    <lineage>
        <taxon>Eukaryota</taxon>
        <taxon>Metazoa</taxon>
        <taxon>Cnidaria</taxon>
        <taxon>Myxozoa</taxon>
        <taxon>Myxosporea</taxon>
        <taxon>Bivalvulida</taxon>
        <taxon>Platysporina</taxon>
        <taxon>Myxobolidae</taxon>
        <taxon>Thelohanellus</taxon>
    </lineage>
</organism>
<dbReference type="InterPro" id="IPR012337">
    <property type="entry name" value="RNaseH-like_sf"/>
</dbReference>
<dbReference type="PROSITE" id="PS50878">
    <property type="entry name" value="RT_POL"/>
    <property type="match status" value="1"/>
</dbReference>
<dbReference type="Gene3D" id="3.10.20.370">
    <property type="match status" value="1"/>
</dbReference>
<dbReference type="GO" id="GO:0008270">
    <property type="term" value="F:zinc ion binding"/>
    <property type="evidence" value="ECO:0007669"/>
    <property type="project" value="UniProtKB-KW"/>
</dbReference>
<dbReference type="Pfam" id="PF00665">
    <property type="entry name" value="rve"/>
    <property type="match status" value="1"/>
</dbReference>
<evidence type="ECO:0000259" key="13">
    <source>
        <dbReference type="PROSITE" id="PS50158"/>
    </source>
</evidence>
<dbReference type="InterPro" id="IPR021109">
    <property type="entry name" value="Peptidase_aspartic_dom_sf"/>
</dbReference>
<dbReference type="InterPro" id="IPR041588">
    <property type="entry name" value="Integrase_H2C2"/>
</dbReference>
<dbReference type="GO" id="GO:0003677">
    <property type="term" value="F:DNA binding"/>
    <property type="evidence" value="ECO:0007669"/>
    <property type="project" value="UniProtKB-KW"/>
</dbReference>
<protein>
    <submittedName>
        <fullName evidence="16">Transposon Ty3-G Gag-Pol polyprotein</fullName>
    </submittedName>
</protein>
<dbReference type="GO" id="GO:0004519">
    <property type="term" value="F:endonuclease activity"/>
    <property type="evidence" value="ECO:0007669"/>
    <property type="project" value="UniProtKB-KW"/>
</dbReference>
<dbReference type="SUPFAM" id="SSF57756">
    <property type="entry name" value="Retrovirus zinc finger-like domains"/>
    <property type="match status" value="1"/>
</dbReference>
<evidence type="ECO:0000256" key="9">
    <source>
        <dbReference type="ARBA" id="ARBA00023125"/>
    </source>
</evidence>
<dbReference type="Gene3D" id="4.10.60.10">
    <property type="entry name" value="Zinc finger, CCHC-type"/>
    <property type="match status" value="1"/>
</dbReference>
<dbReference type="Gene3D" id="3.30.70.270">
    <property type="match status" value="2"/>
</dbReference>
<dbReference type="InterPro" id="IPR000477">
    <property type="entry name" value="RT_dom"/>
</dbReference>
<keyword evidence="6" id="KW-0255">Endonuclease</keyword>
<dbReference type="CDD" id="cd09274">
    <property type="entry name" value="RNase_HI_RT_Ty3"/>
    <property type="match status" value="1"/>
</dbReference>
<dbReference type="GO" id="GO:0003964">
    <property type="term" value="F:RNA-directed DNA polymerase activity"/>
    <property type="evidence" value="ECO:0007669"/>
    <property type="project" value="UniProtKB-KW"/>
</dbReference>
<evidence type="ECO:0000256" key="6">
    <source>
        <dbReference type="ARBA" id="ARBA00022759"/>
    </source>
</evidence>
<dbReference type="GO" id="GO:0004190">
    <property type="term" value="F:aspartic-type endopeptidase activity"/>
    <property type="evidence" value="ECO:0007669"/>
    <property type="project" value="UniProtKB-KW"/>
</dbReference>
<dbReference type="InterPro" id="IPR041577">
    <property type="entry name" value="RT_RNaseH_2"/>
</dbReference>